<proteinExistence type="predicted"/>
<protein>
    <submittedName>
        <fullName evidence="2">DUF1868 domain-containing protein</fullName>
    </submittedName>
</protein>
<sequence>MTQTPHLATENGLSRFMSSTLGTHFVPTSESSIMAPSRPDPIAYLTGRLTSAPRPGGISLPGGGGKFHSDGSVQQWPGNTFICHIDRTSAAFEAIRALQEEIKRSAFNRFFTFLPPSSFHMTVFQGTSPLTCPGAGWPDGLDWPLDRDAVTAALGERVRDLDLPLRRTIRVIDLFAAHSLTVAGATPAAEEALRTTRRTLSDATRMPQADFEQYVFHISLAYLIDWVSEPLALEIVDFSRAQTELYAPLIGELELGPVELSDFDSMHHFEPRLLLGKR</sequence>
<evidence type="ECO:0000313" key="3">
    <source>
        <dbReference type="Proteomes" id="UP000316801"/>
    </source>
</evidence>
<dbReference type="InterPro" id="IPR009097">
    <property type="entry name" value="Cyclic_Pdiesterase"/>
</dbReference>
<gene>
    <name evidence="2" type="ORF">FNA46_22490</name>
</gene>
<name>A0A549SW01_9HYPH</name>
<dbReference type="Pfam" id="PF08975">
    <property type="entry name" value="2H-phosphodiest"/>
    <property type="match status" value="1"/>
</dbReference>
<accession>A0A549SW01</accession>
<organism evidence="2 3">
    <name type="scientific">Rhizobium straminoryzae</name>
    <dbReference type="NCBI Taxonomy" id="1387186"/>
    <lineage>
        <taxon>Bacteria</taxon>
        <taxon>Pseudomonadati</taxon>
        <taxon>Pseudomonadota</taxon>
        <taxon>Alphaproteobacteria</taxon>
        <taxon>Hyphomicrobiales</taxon>
        <taxon>Rhizobiaceae</taxon>
        <taxon>Rhizobium/Agrobacterium group</taxon>
        <taxon>Rhizobium</taxon>
    </lineage>
</organism>
<dbReference type="SUPFAM" id="SSF55144">
    <property type="entry name" value="LigT-like"/>
    <property type="match status" value="1"/>
</dbReference>
<dbReference type="InterPro" id="IPR015069">
    <property type="entry name" value="2H-PEstase_DUF1868"/>
</dbReference>
<reference evidence="2 3" key="1">
    <citation type="submission" date="2019-07" db="EMBL/GenBank/DDBJ databases">
        <title>Ln-dependent methylotrophs.</title>
        <authorList>
            <person name="Tani A."/>
        </authorList>
    </citation>
    <scope>NUCLEOTIDE SEQUENCE [LARGE SCALE GENOMIC DNA]</scope>
    <source>
        <strain evidence="2 3">SM12</strain>
    </source>
</reference>
<dbReference type="EMBL" id="VJMG01000077">
    <property type="protein sequence ID" value="TRL33809.1"/>
    <property type="molecule type" value="Genomic_DNA"/>
</dbReference>
<dbReference type="Gene3D" id="3.90.1140.10">
    <property type="entry name" value="Cyclic phosphodiesterase"/>
    <property type="match status" value="1"/>
</dbReference>
<keyword evidence="3" id="KW-1185">Reference proteome</keyword>
<comment type="caution">
    <text evidence="2">The sequence shown here is derived from an EMBL/GenBank/DDBJ whole genome shotgun (WGS) entry which is preliminary data.</text>
</comment>
<evidence type="ECO:0000313" key="2">
    <source>
        <dbReference type="EMBL" id="TRL33809.1"/>
    </source>
</evidence>
<feature type="domain" description="DUF1868" evidence="1">
    <location>
        <begin position="66"/>
        <end position="170"/>
    </location>
</feature>
<dbReference type="Proteomes" id="UP000316801">
    <property type="component" value="Unassembled WGS sequence"/>
</dbReference>
<dbReference type="AlphaFoldDB" id="A0A549SW01"/>
<evidence type="ECO:0000259" key="1">
    <source>
        <dbReference type="Pfam" id="PF08975"/>
    </source>
</evidence>